<reference evidence="1 2" key="1">
    <citation type="submission" date="2013-03" db="EMBL/GenBank/DDBJ databases">
        <title>Assembly of a new bacterial strain Brevibacillus borstelensis AK1.</title>
        <authorList>
            <person name="Rajan I."/>
            <person name="PoliReddy D."/>
            <person name="Sugumar T."/>
            <person name="Rathinam K."/>
            <person name="Alqarawi S."/>
            <person name="Khalil A.B."/>
            <person name="Sivakumar N."/>
        </authorList>
    </citation>
    <scope>NUCLEOTIDE SEQUENCE [LARGE SCALE GENOMIC DNA]</scope>
    <source>
        <strain evidence="1 2">AK1</strain>
    </source>
</reference>
<comment type="caution">
    <text evidence="1">The sequence shown here is derived from an EMBL/GenBank/DDBJ whole genome shotgun (WGS) entry which is preliminary data.</text>
</comment>
<dbReference type="InterPro" id="IPR025681">
    <property type="entry name" value="COOH-NH2_lig"/>
</dbReference>
<gene>
    <name evidence="1" type="ORF">I532_00680</name>
</gene>
<organism evidence="1 2">
    <name type="scientific">Brevibacillus borstelensis AK1</name>
    <dbReference type="NCBI Taxonomy" id="1300222"/>
    <lineage>
        <taxon>Bacteria</taxon>
        <taxon>Bacillati</taxon>
        <taxon>Bacillota</taxon>
        <taxon>Bacilli</taxon>
        <taxon>Bacillales</taxon>
        <taxon>Paenibacillaceae</taxon>
        <taxon>Brevibacillus</taxon>
    </lineage>
</organism>
<dbReference type="Pfam" id="PF14395">
    <property type="entry name" value="COOH-NH2_lig"/>
    <property type="match status" value="1"/>
</dbReference>
<dbReference type="Proteomes" id="UP000012081">
    <property type="component" value="Unassembled WGS sequence"/>
</dbReference>
<keyword evidence="2" id="KW-1185">Reference proteome</keyword>
<sequence>MFAKSEVDCSPARWGDPGCQTALPGNEESTIKFMQKPDRILYLLRTSGIPVTTKAAPEPGTRIYRVHLFENHVLMVEKSYVQQQWTKYSIAHSDFQRIDPAVDDYEARAVIRLAIRSLYAVGLHLGQIILQAASPFRVKVRSISAEWDAEHKPGFLAEAEAWWLKEQGSWESPQIQLGADPEFALRHPDGKMALASDFMGISGVVGCDSTRYREDLALHQHPLVELRPAPSAEPDALFSRIVKALGAAAKKIVDKEVEWISGGMPFDGYPTGGHIHFSGIRPHFSLLRRLDAYLALPLVLIEDEGCQKRRPRYGFLGDVREKEYGIVKGFEYRTLPSWLVHPVVARGVLHLARLVASSADILSRGCVAPALIRAYYKGEKEQLVPYVNSIWKEISALPGYERSRSCLDDYFSFLLAGHTWPANSDLRKVWCHYVGKA</sequence>
<name>M8E467_9BACL</name>
<protein>
    <recommendedName>
        <fullName evidence="3">PhiEco32-like amidoligase-type 2 protein</fullName>
    </recommendedName>
</protein>
<dbReference type="AlphaFoldDB" id="M8E467"/>
<dbReference type="RefSeq" id="WP_003385754.1">
    <property type="nucleotide sequence ID" value="NZ_APBN01000001.1"/>
</dbReference>
<evidence type="ECO:0008006" key="3">
    <source>
        <dbReference type="Google" id="ProtNLM"/>
    </source>
</evidence>
<evidence type="ECO:0000313" key="1">
    <source>
        <dbReference type="EMBL" id="EMT54076.1"/>
    </source>
</evidence>
<dbReference type="PATRIC" id="fig|1300222.3.peg.145"/>
<accession>M8E467</accession>
<evidence type="ECO:0000313" key="2">
    <source>
        <dbReference type="Proteomes" id="UP000012081"/>
    </source>
</evidence>
<proteinExistence type="predicted"/>
<dbReference type="OrthoDB" id="2078085at2"/>
<dbReference type="STRING" id="1300222.I532_00680"/>
<dbReference type="EMBL" id="APBN01000001">
    <property type="protein sequence ID" value="EMT54076.1"/>
    <property type="molecule type" value="Genomic_DNA"/>
</dbReference>